<proteinExistence type="predicted"/>
<dbReference type="OMA" id="CCDGGIR"/>
<gene>
    <name evidence="3" type="ORF">HHK36_001937</name>
</gene>
<accession>A0A835DS17</accession>
<reference evidence="3 4" key="1">
    <citation type="submission" date="2020-04" db="EMBL/GenBank/DDBJ databases">
        <title>Plant Genome Project.</title>
        <authorList>
            <person name="Zhang R.-G."/>
        </authorList>
    </citation>
    <scope>NUCLEOTIDE SEQUENCE [LARGE SCALE GENOMIC DNA]</scope>
    <source>
        <strain evidence="3">YNK0</strain>
        <tissue evidence="3">Leaf</tissue>
    </source>
</reference>
<dbReference type="PROSITE" id="PS50072">
    <property type="entry name" value="CSA_PPIASE_2"/>
    <property type="match status" value="1"/>
</dbReference>
<evidence type="ECO:0000259" key="2">
    <source>
        <dbReference type="PROSITE" id="PS50072"/>
    </source>
</evidence>
<dbReference type="EMBL" id="JABCRI010000001">
    <property type="protein sequence ID" value="KAF8413941.1"/>
    <property type="molecule type" value="Genomic_DNA"/>
</dbReference>
<dbReference type="PANTHER" id="PTHR47318:SF1">
    <property type="entry name" value="PEPTIDYL-PROLYL CIS-TRANS ISOMERASE CYP37, CHLOROPLASTIC"/>
    <property type="match status" value="1"/>
</dbReference>
<keyword evidence="4" id="KW-1185">Reference proteome</keyword>
<evidence type="ECO:0000256" key="1">
    <source>
        <dbReference type="ARBA" id="ARBA00023078"/>
    </source>
</evidence>
<dbReference type="Pfam" id="PF21329">
    <property type="entry name" value="CYP38_PsbQ-like"/>
    <property type="match status" value="1"/>
</dbReference>
<keyword evidence="1" id="KW-0793">Thylakoid</keyword>
<dbReference type="Gene3D" id="1.20.120.290">
    <property type="entry name" value="Oxygen-evolving enhancer protein 3 (PsbQ), four-helix up-down bundle"/>
    <property type="match status" value="1"/>
</dbReference>
<organism evidence="3 4">
    <name type="scientific">Tetracentron sinense</name>
    <name type="common">Spur-leaf</name>
    <dbReference type="NCBI Taxonomy" id="13715"/>
    <lineage>
        <taxon>Eukaryota</taxon>
        <taxon>Viridiplantae</taxon>
        <taxon>Streptophyta</taxon>
        <taxon>Embryophyta</taxon>
        <taxon>Tracheophyta</taxon>
        <taxon>Spermatophyta</taxon>
        <taxon>Magnoliopsida</taxon>
        <taxon>Trochodendrales</taxon>
        <taxon>Trochodendraceae</taxon>
        <taxon>Tetracentron</taxon>
    </lineage>
</organism>
<dbReference type="OrthoDB" id="1735926at2759"/>
<dbReference type="InterPro" id="IPR044259">
    <property type="entry name" value="CYP37-like"/>
</dbReference>
<dbReference type="PANTHER" id="PTHR47318">
    <property type="entry name" value="PEPTIDYL-PROLYL CIS-TRANS ISOMERASE CYP37, CHLOROPLASTIC"/>
    <property type="match status" value="1"/>
</dbReference>
<dbReference type="InterPro" id="IPR023222">
    <property type="entry name" value="PsbQ-like_dom_sf"/>
</dbReference>
<dbReference type="AlphaFoldDB" id="A0A835DS17"/>
<protein>
    <recommendedName>
        <fullName evidence="2">PPIase cyclophilin-type domain-containing protein</fullName>
    </recommendedName>
</protein>
<dbReference type="SUPFAM" id="SSF50891">
    <property type="entry name" value="Cyclophilin-like"/>
    <property type="match status" value="1"/>
</dbReference>
<dbReference type="Pfam" id="PF00160">
    <property type="entry name" value="Pro_isomerase"/>
    <property type="match status" value="1"/>
</dbReference>
<dbReference type="Proteomes" id="UP000655225">
    <property type="component" value="Unassembled WGS sequence"/>
</dbReference>
<dbReference type="InterPro" id="IPR002130">
    <property type="entry name" value="Cyclophilin-type_PPIase_dom"/>
</dbReference>
<dbReference type="Gene3D" id="2.40.100.10">
    <property type="entry name" value="Cyclophilin-like"/>
    <property type="match status" value="1"/>
</dbReference>
<dbReference type="GO" id="GO:0003755">
    <property type="term" value="F:peptidyl-prolyl cis-trans isomerase activity"/>
    <property type="evidence" value="ECO:0007669"/>
    <property type="project" value="InterPro"/>
</dbReference>
<name>A0A835DS17_TETSI</name>
<dbReference type="InterPro" id="IPR029000">
    <property type="entry name" value="Cyclophilin-like_dom_sf"/>
</dbReference>
<evidence type="ECO:0000313" key="4">
    <source>
        <dbReference type="Proteomes" id="UP000655225"/>
    </source>
</evidence>
<feature type="domain" description="PPIase cyclophilin-type" evidence="2">
    <location>
        <begin position="294"/>
        <end position="478"/>
    </location>
</feature>
<comment type="caution">
    <text evidence="3">The sequence shown here is derived from an EMBL/GenBank/DDBJ whole genome shotgun (WGS) entry which is preliminary data.</text>
</comment>
<dbReference type="InterPro" id="IPR048563">
    <property type="entry name" value="CYP38_PsbQ-like"/>
</dbReference>
<sequence>MTPFYFVKHHVGHLHLSDASSIVSKWCHFCKSVIYGVGEVPNLRELAGCLRCRMGSYPTTYLGLPLGAPFKAKSEFAVRHDFQAVSNISALFHGMKRLESAIAVILIFIQISSPLPLVGWNPWFISPAKAVLYSPDTKVPRTGELALRKAIPANTNMKTIQDSLEDISYLLRIPQRKPYGTMEGNVKRALKIAMDDKESILGSLPTDLKEKGSVLYASLIDGKGGLQSLLESIKDKDPDRVSVGLASSLDTLAELELLQAPGLSFLLPEQYLKYPRLTGRGTVEFTIEKGDGSTFSPAAGGEPRNLAMIQVVLDGYSAPLTTGNFAKLVVDGAYDGLKLNCTDQAVISDNGPEKKNGYSIPLEIMPSGQFEPLYRTKLSVQDGELPVLPLSVYGAVAMAHSEVSEDYSSPYQIFFYLYDKRNAGLGGLSFDEGQFSVFGYTTVGREILPQIKTGDVIRSAKLVEGRDRCAVETAATGME</sequence>
<evidence type="ECO:0000313" key="3">
    <source>
        <dbReference type="EMBL" id="KAF8413941.1"/>
    </source>
</evidence>